<feature type="chain" id="PRO_5038459409" evidence="1">
    <location>
        <begin position="25"/>
        <end position="403"/>
    </location>
</feature>
<evidence type="ECO:0000256" key="1">
    <source>
        <dbReference type="SAM" id="SignalP"/>
    </source>
</evidence>
<dbReference type="PROSITE" id="PS51257">
    <property type="entry name" value="PROKAR_LIPOPROTEIN"/>
    <property type="match status" value="1"/>
</dbReference>
<dbReference type="Proteomes" id="UP000599074">
    <property type="component" value="Unassembled WGS sequence"/>
</dbReference>
<proteinExistence type="predicted"/>
<keyword evidence="3" id="KW-1185">Reference proteome</keyword>
<accession>A0A8J3T8E0</accession>
<dbReference type="EMBL" id="BOON01000005">
    <property type="protein sequence ID" value="GII20956.1"/>
    <property type="molecule type" value="Genomic_DNA"/>
</dbReference>
<dbReference type="PANTHER" id="PTHR42779:SF1">
    <property type="entry name" value="PROTEIN YNJB"/>
    <property type="match status" value="1"/>
</dbReference>
<evidence type="ECO:0000313" key="3">
    <source>
        <dbReference type="Proteomes" id="UP000599074"/>
    </source>
</evidence>
<feature type="signal peptide" evidence="1">
    <location>
        <begin position="1"/>
        <end position="24"/>
    </location>
</feature>
<dbReference type="AlphaFoldDB" id="A0A8J3T8E0"/>
<keyword evidence="1" id="KW-0732">Signal</keyword>
<name>A0A8J3T8E0_9ACTN</name>
<dbReference type="Gene3D" id="3.40.190.10">
    <property type="entry name" value="Periplasmic binding protein-like II"/>
    <property type="match status" value="2"/>
</dbReference>
<dbReference type="SUPFAM" id="SSF53850">
    <property type="entry name" value="Periplasmic binding protein-like II"/>
    <property type="match status" value="1"/>
</dbReference>
<dbReference type="Pfam" id="PF13416">
    <property type="entry name" value="SBP_bac_8"/>
    <property type="match status" value="1"/>
</dbReference>
<evidence type="ECO:0000313" key="2">
    <source>
        <dbReference type="EMBL" id="GII20956.1"/>
    </source>
</evidence>
<sequence length="403" mass="43159">MTRPLHRYALVVAAAALVAAGCGAPDSGKPGTTATGGSVPDKPSKPQTLNIMDVAGNLQLTQGILDDFQKAHPEIVSKIVTTKATAPELAPKIKAEQDAGRLDIDMVLTGTDGLAAGIAQNLWAKLTPDHNAKLPALGDIYTEDSLKMQELAQGYGVVVTEYPAGPLIMYNPKTVPTPPTTAEELLAYAKAHPKKVEYAQPRNSGPARTLLMGLPYILGDSNPKDPATWDKTWAYLAEMAPYQPAYPGGTGQTMKDIANGTVDIIASTTGWDINPRALGTVPAEMKVGTLSGFRWITDAHYMVVPRGIDKDKLSAVLNLMKFALQPKEQAITYDQGYFYPGPAVKGVTLDMAPQKSQDTIKQFGRPEYSDLISSTPKETSLPADAQVKAFDLWDQKVGSVAKK</sequence>
<dbReference type="PANTHER" id="PTHR42779">
    <property type="entry name" value="PROTEIN YNJB"/>
    <property type="match status" value="1"/>
</dbReference>
<comment type="caution">
    <text evidence="2">The sequence shown here is derived from an EMBL/GenBank/DDBJ whole genome shotgun (WGS) entry which is preliminary data.</text>
</comment>
<protein>
    <submittedName>
        <fullName evidence="2">ABC transporter substrate-binding protein</fullName>
    </submittedName>
</protein>
<gene>
    <name evidence="2" type="ORF">Pme01_05530</name>
</gene>
<reference evidence="2" key="1">
    <citation type="submission" date="2021-01" db="EMBL/GenBank/DDBJ databases">
        <title>Whole genome shotgun sequence of Planosporangium mesophilum NBRC 109066.</title>
        <authorList>
            <person name="Komaki H."/>
            <person name="Tamura T."/>
        </authorList>
    </citation>
    <scope>NUCLEOTIDE SEQUENCE</scope>
    <source>
        <strain evidence="2">NBRC 109066</strain>
    </source>
</reference>
<dbReference type="InterPro" id="IPR006059">
    <property type="entry name" value="SBP"/>
</dbReference>
<organism evidence="2 3">
    <name type="scientific">Planosporangium mesophilum</name>
    <dbReference type="NCBI Taxonomy" id="689768"/>
    <lineage>
        <taxon>Bacteria</taxon>
        <taxon>Bacillati</taxon>
        <taxon>Actinomycetota</taxon>
        <taxon>Actinomycetes</taxon>
        <taxon>Micromonosporales</taxon>
        <taxon>Micromonosporaceae</taxon>
        <taxon>Planosporangium</taxon>
    </lineage>
</organism>
<dbReference type="RefSeq" id="WP_168112813.1">
    <property type="nucleotide sequence ID" value="NZ_BOON01000005.1"/>
</dbReference>